<keyword evidence="2" id="KW-1185">Reference proteome</keyword>
<sequence length="129" mass="14099">MIPVGTPVQSITDNFLGIVTAHKGAAEGQIACEVTTVEVPLNRSRIYRDEDLATYAATPTPYAVGSKVRCYGQDAEIITYNADDDTYELVSMVTLPSGSIVVRHWYPAVPAWHIWLWHGNDAVPSEPPA</sequence>
<evidence type="ECO:0000313" key="1">
    <source>
        <dbReference type="EMBL" id="TWI36395.1"/>
    </source>
</evidence>
<organism evidence="1 2">
    <name type="scientific">Mesorhizobium tianshanense</name>
    <dbReference type="NCBI Taxonomy" id="39844"/>
    <lineage>
        <taxon>Bacteria</taxon>
        <taxon>Pseudomonadati</taxon>
        <taxon>Pseudomonadota</taxon>
        <taxon>Alphaproteobacteria</taxon>
        <taxon>Hyphomicrobiales</taxon>
        <taxon>Phyllobacteriaceae</taxon>
        <taxon>Mesorhizobium</taxon>
    </lineage>
</organism>
<accession>A0A562NW42</accession>
<dbReference type="EMBL" id="VLKT01000016">
    <property type="protein sequence ID" value="TWI36395.1"/>
    <property type="molecule type" value="Genomic_DNA"/>
</dbReference>
<dbReference type="Proteomes" id="UP000317122">
    <property type="component" value="Unassembled WGS sequence"/>
</dbReference>
<dbReference type="AlphaFoldDB" id="A0A562NW42"/>
<protein>
    <submittedName>
        <fullName evidence="1">Uncharacterized protein</fullName>
    </submittedName>
</protein>
<dbReference type="RefSeq" id="WP_145718305.1">
    <property type="nucleotide sequence ID" value="NZ_BSPF01000027.1"/>
</dbReference>
<gene>
    <name evidence="1" type="ORF">IQ26_02908</name>
</gene>
<name>A0A562NW42_9HYPH</name>
<evidence type="ECO:0000313" key="2">
    <source>
        <dbReference type="Proteomes" id="UP000317122"/>
    </source>
</evidence>
<proteinExistence type="predicted"/>
<comment type="caution">
    <text evidence="1">The sequence shown here is derived from an EMBL/GenBank/DDBJ whole genome shotgun (WGS) entry which is preliminary data.</text>
</comment>
<reference evidence="1 2" key="1">
    <citation type="journal article" date="2015" name="Stand. Genomic Sci.">
        <title>Genomic Encyclopedia of Bacterial and Archaeal Type Strains, Phase III: the genomes of soil and plant-associated and newly described type strains.</title>
        <authorList>
            <person name="Whitman W.B."/>
            <person name="Woyke T."/>
            <person name="Klenk H.P."/>
            <person name="Zhou Y."/>
            <person name="Lilburn T.G."/>
            <person name="Beck B.J."/>
            <person name="De Vos P."/>
            <person name="Vandamme P."/>
            <person name="Eisen J.A."/>
            <person name="Garrity G."/>
            <person name="Hugenholtz P."/>
            <person name="Kyrpides N.C."/>
        </authorList>
    </citation>
    <scope>NUCLEOTIDE SEQUENCE [LARGE SCALE GENOMIC DNA]</scope>
    <source>
        <strain evidence="1 2">CGMCC 1.2546</strain>
    </source>
</reference>